<evidence type="ECO:0000313" key="4">
    <source>
        <dbReference type="Proteomes" id="UP000594262"/>
    </source>
</evidence>
<feature type="domain" description="Arb2" evidence="2">
    <location>
        <begin position="194"/>
        <end position="275"/>
    </location>
</feature>
<dbReference type="GO" id="GO:0031048">
    <property type="term" value="P:regulatory ncRNA-mediated heterochromatin formation"/>
    <property type="evidence" value="ECO:0007669"/>
    <property type="project" value="TreeGrafter"/>
</dbReference>
<dbReference type="EnsemblMetazoa" id="CLYHEMT012959.1">
    <property type="protein sequence ID" value="CLYHEMP012959.1"/>
    <property type="gene ID" value="CLYHEMG012959"/>
</dbReference>
<feature type="compositionally biased region" description="Basic and acidic residues" evidence="1">
    <location>
        <begin position="402"/>
        <end position="412"/>
    </location>
</feature>
<dbReference type="AlphaFoldDB" id="A0A7M5WTQ9"/>
<feature type="domain" description="Arb2" evidence="2">
    <location>
        <begin position="57"/>
        <end position="186"/>
    </location>
</feature>
<dbReference type="Pfam" id="PF22749">
    <property type="entry name" value="Arb2"/>
    <property type="match status" value="2"/>
</dbReference>
<reference evidence="3" key="1">
    <citation type="submission" date="2021-01" db="UniProtKB">
        <authorList>
            <consortium name="EnsemblMetazoa"/>
        </authorList>
    </citation>
    <scope>IDENTIFICATION</scope>
</reference>
<feature type="region of interest" description="Disordered" evidence="1">
    <location>
        <begin position="451"/>
        <end position="479"/>
    </location>
</feature>
<name>A0A7M5WTQ9_9CNID</name>
<evidence type="ECO:0000313" key="3">
    <source>
        <dbReference type="EnsemblMetazoa" id="CLYHEMP012959.1"/>
    </source>
</evidence>
<feature type="compositionally biased region" description="Basic and acidic residues" evidence="1">
    <location>
        <begin position="333"/>
        <end position="390"/>
    </location>
</feature>
<dbReference type="GO" id="GO:0005634">
    <property type="term" value="C:nucleus"/>
    <property type="evidence" value="ECO:0007669"/>
    <property type="project" value="TreeGrafter"/>
</dbReference>
<organism evidence="3 4">
    <name type="scientific">Clytia hemisphaerica</name>
    <dbReference type="NCBI Taxonomy" id="252671"/>
    <lineage>
        <taxon>Eukaryota</taxon>
        <taxon>Metazoa</taxon>
        <taxon>Cnidaria</taxon>
        <taxon>Hydrozoa</taxon>
        <taxon>Hydroidolina</taxon>
        <taxon>Leptothecata</taxon>
        <taxon>Obeliida</taxon>
        <taxon>Clytiidae</taxon>
        <taxon>Clytia</taxon>
    </lineage>
</organism>
<sequence length="543" mass="62033">MWQRSMGVGFSRNESPTSMYGGKGDSGQRNENEDLSEAKRLLRAADHQFCNGKLFDIHRNSTFVFNQFAHQSQNQKRYEHLGKIIEKYVYGLLQDKSNTGLQLVKRYLPLSSSLGLSNDFIFHTKDIERYEKILILMHGSGVVRAGQWSRKLIMNVSVDAGSMLPYVRKAHQYGYGVVVVNINQPYDHRSSMFRSPEDHFNYIWKNLIEKIPHAPVAIVTHSFGGSVVMNAAKNIPSFMRRTFAVALTDCWVSDSLVLRDWLQTKVCNWVTSPLPLGQNFQRSHHGSHCKTVSGGTTVHEETPWKAFEDVWKFIHQKEKGPYQQNSSKAWPNAHDHRDERVGRVPDRKMANKRPASLDRKGATQKTEHKRSSSVNRRNETQRSSSKDRNKLNPAHYSNQAQSEKKHKEERVGRATNRNQFNGKSHLKHSTSLDSLNIGAAYNRNHLTFFDGESAQQTNSTKRSPSIERKTSSQVSTKLKRFSSHENLSYLSATNQTSLRASTKKGFPPTWGPLQIFSSGKKQIQKKQVKPKRQPLRPPYATDV</sequence>
<dbReference type="SUPFAM" id="SSF53474">
    <property type="entry name" value="alpha/beta-Hydrolases"/>
    <property type="match status" value="1"/>
</dbReference>
<dbReference type="GO" id="GO:0035197">
    <property type="term" value="F:siRNA binding"/>
    <property type="evidence" value="ECO:0007669"/>
    <property type="project" value="TreeGrafter"/>
</dbReference>
<keyword evidence="4" id="KW-1185">Reference proteome</keyword>
<evidence type="ECO:0000259" key="2">
    <source>
        <dbReference type="Pfam" id="PF22749"/>
    </source>
</evidence>
<dbReference type="OrthoDB" id="421951at2759"/>
<dbReference type="GeneID" id="136822245"/>
<feature type="region of interest" description="Disordered" evidence="1">
    <location>
        <begin position="320"/>
        <end position="428"/>
    </location>
</feature>
<proteinExistence type="predicted"/>
<evidence type="ECO:0000256" key="1">
    <source>
        <dbReference type="SAM" id="MobiDB-lite"/>
    </source>
</evidence>
<dbReference type="RefSeq" id="XP_066934590.1">
    <property type="nucleotide sequence ID" value="XM_067078489.1"/>
</dbReference>
<dbReference type="Proteomes" id="UP000594262">
    <property type="component" value="Unplaced"/>
</dbReference>
<dbReference type="PANTHER" id="PTHR21357:SF4">
    <property type="entry name" value="FAM172 FAMILY PROTEIN HOMOLOG CG10038"/>
    <property type="match status" value="1"/>
</dbReference>
<feature type="compositionally biased region" description="Basic residues" evidence="1">
    <location>
        <begin position="522"/>
        <end position="534"/>
    </location>
</feature>
<feature type="region of interest" description="Disordered" evidence="1">
    <location>
        <begin position="496"/>
        <end position="543"/>
    </location>
</feature>
<dbReference type="PANTHER" id="PTHR21357">
    <property type="entry name" value="FAM172 FAMILY PROTEIN HOMOLOG CG10038"/>
    <property type="match status" value="1"/>
</dbReference>
<dbReference type="Gene3D" id="3.40.50.1820">
    <property type="entry name" value="alpha/beta hydrolase"/>
    <property type="match status" value="1"/>
</dbReference>
<feature type="compositionally biased region" description="Polar residues" evidence="1">
    <location>
        <begin position="453"/>
        <end position="463"/>
    </location>
</feature>
<dbReference type="InterPro" id="IPR048263">
    <property type="entry name" value="Arb2"/>
</dbReference>
<dbReference type="InterPro" id="IPR053858">
    <property type="entry name" value="Arb2_dom"/>
</dbReference>
<protein>
    <recommendedName>
        <fullName evidence="2">Arb2 domain-containing protein</fullName>
    </recommendedName>
</protein>
<accession>A0A7M5WTQ9</accession>
<feature type="region of interest" description="Disordered" evidence="1">
    <location>
        <begin position="1"/>
        <end position="34"/>
    </location>
</feature>
<dbReference type="InterPro" id="IPR029058">
    <property type="entry name" value="AB_hydrolase_fold"/>
</dbReference>